<dbReference type="Gene3D" id="3.40.1050.10">
    <property type="entry name" value="Carbonic anhydrase"/>
    <property type="match status" value="1"/>
</dbReference>
<accession>A0A2H0UYA4</accession>
<dbReference type="Pfam" id="PF20393">
    <property type="entry name" value="Pro_CA_2"/>
    <property type="match status" value="1"/>
</dbReference>
<dbReference type="EMBL" id="PFAV01000006">
    <property type="protein sequence ID" value="PIR91795.1"/>
    <property type="molecule type" value="Genomic_DNA"/>
</dbReference>
<protein>
    <recommendedName>
        <fullName evidence="3">Carbonic anhydrase</fullName>
    </recommendedName>
</protein>
<name>A0A2H0UYA4_9BACT</name>
<dbReference type="SUPFAM" id="SSF53056">
    <property type="entry name" value="beta-carbonic anhydrase, cab"/>
    <property type="match status" value="1"/>
</dbReference>
<evidence type="ECO:0000313" key="2">
    <source>
        <dbReference type="Proteomes" id="UP000228906"/>
    </source>
</evidence>
<dbReference type="GO" id="GO:0008270">
    <property type="term" value="F:zinc ion binding"/>
    <property type="evidence" value="ECO:0007669"/>
    <property type="project" value="InterPro"/>
</dbReference>
<reference evidence="2" key="1">
    <citation type="submission" date="2017-09" db="EMBL/GenBank/DDBJ databases">
        <title>Depth-based differentiation of microbial function through sediment-hosted aquifers and enrichment of novel symbionts in the deep terrestrial subsurface.</title>
        <authorList>
            <person name="Probst A.J."/>
            <person name="Ladd B."/>
            <person name="Jarett J.K."/>
            <person name="Geller-Mcgrath D.E."/>
            <person name="Sieber C.M.K."/>
            <person name="Emerson J.B."/>
            <person name="Anantharaman K."/>
            <person name="Thomas B.C."/>
            <person name="Malmstrom R."/>
            <person name="Stieglmeier M."/>
            <person name="Klingl A."/>
            <person name="Woyke T."/>
            <person name="Ryan C.M."/>
            <person name="Banfield J.F."/>
        </authorList>
    </citation>
    <scope>NUCLEOTIDE SEQUENCE [LARGE SCALE GENOMIC DNA]</scope>
</reference>
<evidence type="ECO:0000313" key="1">
    <source>
        <dbReference type="EMBL" id="PIR91795.1"/>
    </source>
</evidence>
<dbReference type="InterPro" id="IPR036874">
    <property type="entry name" value="Carbonic_anhydrase_sf"/>
</dbReference>
<gene>
    <name evidence="1" type="ORF">COU03_00380</name>
</gene>
<proteinExistence type="predicted"/>
<dbReference type="GO" id="GO:0004089">
    <property type="term" value="F:carbonate dehydratase activity"/>
    <property type="evidence" value="ECO:0007669"/>
    <property type="project" value="InterPro"/>
</dbReference>
<dbReference type="Proteomes" id="UP000228906">
    <property type="component" value="Unassembled WGS sequence"/>
</dbReference>
<sequence>MDFRLKPSVLSSLLKDIGVEEGDYDLVSCAGSAKDMLGSEAERDFLLKQITLSQKLHQIKNIVVLYHDNCGAYGIVDPIEETTTQQADLAKIKAIIAEQFPELIFTAYIVKGVSKGELSLEKIF</sequence>
<dbReference type="AlphaFoldDB" id="A0A2H0UYA4"/>
<dbReference type="InterPro" id="IPR046871">
    <property type="entry name" value="Pro_CA_2"/>
</dbReference>
<organism evidence="1 2">
    <name type="scientific">bacterium (Candidatus Gribaldobacteria) CG10_big_fil_rev_8_21_14_0_10_41_12</name>
    <dbReference type="NCBI Taxonomy" id="2014277"/>
    <lineage>
        <taxon>Bacteria</taxon>
        <taxon>Candidatus Gribaldobacteria</taxon>
    </lineage>
</organism>
<comment type="caution">
    <text evidence="1">The sequence shown here is derived from an EMBL/GenBank/DDBJ whole genome shotgun (WGS) entry which is preliminary data.</text>
</comment>
<evidence type="ECO:0008006" key="3">
    <source>
        <dbReference type="Google" id="ProtNLM"/>
    </source>
</evidence>